<sequence>MDSARSWLQKFQPRERFRSSTKKKDSMANSGREDPKSLSAEEVSKVTQQKVAAAKQYIENHYKAQMKILQERSERRNLLEKKLADADVSEEDQYNLLKFLEKKETEYMRLQRHKMGADDFELLTMIGKGAFGEVRVCREKTTGHVYAMKKLKKSEMLRRGQVEHVKAERNLLAEVDSNCIVKLYCSFQDEEYLYLIMEYLPGGDMMTLLMRKDTLTDDEARFYVAETVLAIESIHVHKYIHRDIKPDNLLLDRYGHLRLSDFGLCKPLDCSTLQEKDFSTADSFNGISRVDERAAAPKRTQQEQLHHWQKNRRMLAYSTVGSPDYIAPEVLLKKGYGMECDWWSLGAIMYEMLVGYPPFYSDEPMSTCRKIVNWRTHLKFPEEANLSAEAKDLISKLLCNVNQRLGSKGADEIKVHPWFKGVDWDRIYHMEAAFIPEVNDELDTQNFEKFDGQSEKPTQNSSKSGPWRKMLSSKDINFVGYTYKNFEIVNDYQVPGMAELKKKDTKPKRPTIKSLFEDESEASETTSNGSAQGSFSNLLPPRLEVSEKQNNKSL</sequence>
<dbReference type="InterPro" id="IPR059233">
    <property type="entry name" value="MobB_NdrA/B/Cbk1"/>
</dbReference>
<feature type="compositionally biased region" description="Polar residues" evidence="12">
    <location>
        <begin position="455"/>
        <end position="464"/>
    </location>
</feature>
<dbReference type="GO" id="GO:0005737">
    <property type="term" value="C:cytoplasm"/>
    <property type="evidence" value="ECO:0007669"/>
    <property type="project" value="UniProtKB-ARBA"/>
</dbReference>
<dbReference type="PROSITE" id="PS00107">
    <property type="entry name" value="PROTEIN_KINASE_ATP"/>
    <property type="match status" value="1"/>
</dbReference>
<dbReference type="Proteomes" id="UP001630127">
    <property type="component" value="Unassembled WGS sequence"/>
</dbReference>
<feature type="compositionally biased region" description="Polar residues" evidence="12">
    <location>
        <begin position="523"/>
        <end position="537"/>
    </location>
</feature>
<dbReference type="PROSITE" id="PS00108">
    <property type="entry name" value="PROTEIN_KINASE_ST"/>
    <property type="match status" value="1"/>
</dbReference>
<feature type="domain" description="Protein kinase" evidence="13">
    <location>
        <begin position="120"/>
        <end position="419"/>
    </location>
</feature>
<keyword evidence="5" id="KW-0808">Transferase</keyword>
<organism evidence="15 16">
    <name type="scientific">Cinchona calisaya</name>
    <dbReference type="NCBI Taxonomy" id="153742"/>
    <lineage>
        <taxon>Eukaryota</taxon>
        <taxon>Viridiplantae</taxon>
        <taxon>Streptophyta</taxon>
        <taxon>Embryophyta</taxon>
        <taxon>Tracheophyta</taxon>
        <taxon>Spermatophyta</taxon>
        <taxon>Magnoliopsida</taxon>
        <taxon>eudicotyledons</taxon>
        <taxon>Gunneridae</taxon>
        <taxon>Pentapetalae</taxon>
        <taxon>asterids</taxon>
        <taxon>lamiids</taxon>
        <taxon>Gentianales</taxon>
        <taxon>Rubiaceae</taxon>
        <taxon>Cinchonoideae</taxon>
        <taxon>Cinchoneae</taxon>
        <taxon>Cinchona</taxon>
    </lineage>
</organism>
<dbReference type="PANTHER" id="PTHR22988:SF76">
    <property type="entry name" value="CHROMOSOME UNDETERMINED SCAFFOLD_135, WHOLE GENOME SHOTGUN SEQUENCE"/>
    <property type="match status" value="1"/>
</dbReference>
<dbReference type="AlphaFoldDB" id="A0ABD3AJ73"/>
<keyword evidence="7" id="KW-0418">Kinase</keyword>
<dbReference type="CDD" id="cd21742">
    <property type="entry name" value="MobB_NDR_LATS-like"/>
    <property type="match status" value="1"/>
</dbReference>
<dbReference type="EMBL" id="JBJUIK010000004">
    <property type="protein sequence ID" value="KAL3531217.1"/>
    <property type="molecule type" value="Genomic_DNA"/>
</dbReference>
<dbReference type="InterPro" id="IPR000961">
    <property type="entry name" value="AGC-kinase_C"/>
</dbReference>
<dbReference type="FunFam" id="3.30.200.20:FF:000102">
    <property type="entry name" value="Non-specific serine/threonine protein kinase"/>
    <property type="match status" value="1"/>
</dbReference>
<evidence type="ECO:0000313" key="15">
    <source>
        <dbReference type="EMBL" id="KAL3531217.1"/>
    </source>
</evidence>
<gene>
    <name evidence="15" type="ORF">ACH5RR_010539</name>
</gene>
<dbReference type="Gene3D" id="3.30.200.20">
    <property type="entry name" value="Phosphorylase Kinase, domain 1"/>
    <property type="match status" value="2"/>
</dbReference>
<protein>
    <recommendedName>
        <fullName evidence="2">non-specific serine/threonine protein kinase</fullName>
        <ecNumber evidence="2">2.7.11.1</ecNumber>
    </recommendedName>
</protein>
<dbReference type="GO" id="GO:0005524">
    <property type="term" value="F:ATP binding"/>
    <property type="evidence" value="ECO:0007669"/>
    <property type="project" value="UniProtKB-UniRule"/>
</dbReference>
<dbReference type="Pfam" id="PF00433">
    <property type="entry name" value="Pkinase_C"/>
    <property type="match status" value="1"/>
</dbReference>
<dbReference type="FunFam" id="1.10.510.10:FF:000106">
    <property type="entry name" value="Non-specific serine/threonine protein kinase"/>
    <property type="match status" value="1"/>
</dbReference>
<comment type="catalytic activity">
    <reaction evidence="10">
        <text>L-seryl-[protein] + ATP = O-phospho-L-seryl-[protein] + ADP + H(+)</text>
        <dbReference type="Rhea" id="RHEA:17989"/>
        <dbReference type="Rhea" id="RHEA-COMP:9863"/>
        <dbReference type="Rhea" id="RHEA-COMP:11604"/>
        <dbReference type="ChEBI" id="CHEBI:15378"/>
        <dbReference type="ChEBI" id="CHEBI:29999"/>
        <dbReference type="ChEBI" id="CHEBI:30616"/>
        <dbReference type="ChEBI" id="CHEBI:83421"/>
        <dbReference type="ChEBI" id="CHEBI:456216"/>
        <dbReference type="EC" id="2.7.11.1"/>
    </reaction>
</comment>
<dbReference type="InterPro" id="IPR008271">
    <property type="entry name" value="Ser/Thr_kinase_AS"/>
</dbReference>
<dbReference type="GO" id="GO:0004674">
    <property type="term" value="F:protein serine/threonine kinase activity"/>
    <property type="evidence" value="ECO:0007669"/>
    <property type="project" value="UniProtKB-KW"/>
</dbReference>
<feature type="region of interest" description="Disordered" evidence="12">
    <location>
        <begin position="449"/>
        <end position="468"/>
    </location>
</feature>
<name>A0ABD3AJ73_9GENT</name>
<feature type="region of interest" description="Disordered" evidence="12">
    <location>
        <begin position="1"/>
        <end position="43"/>
    </location>
</feature>
<dbReference type="SMART" id="SM00133">
    <property type="entry name" value="S_TK_X"/>
    <property type="match status" value="1"/>
</dbReference>
<evidence type="ECO:0000256" key="5">
    <source>
        <dbReference type="ARBA" id="ARBA00022679"/>
    </source>
</evidence>
<evidence type="ECO:0000256" key="6">
    <source>
        <dbReference type="ARBA" id="ARBA00022741"/>
    </source>
</evidence>
<keyword evidence="4" id="KW-0597">Phosphoprotein</keyword>
<evidence type="ECO:0000256" key="1">
    <source>
        <dbReference type="ARBA" id="ARBA00009903"/>
    </source>
</evidence>
<dbReference type="Pfam" id="PF00069">
    <property type="entry name" value="Pkinase"/>
    <property type="match status" value="2"/>
</dbReference>
<dbReference type="CDD" id="cd05599">
    <property type="entry name" value="STKc_NDR_like"/>
    <property type="match status" value="1"/>
</dbReference>
<accession>A0ABD3AJ73</accession>
<feature type="binding site" evidence="11">
    <location>
        <position position="149"/>
    </location>
    <ligand>
        <name>ATP</name>
        <dbReference type="ChEBI" id="CHEBI:30616"/>
    </ligand>
</feature>
<dbReference type="InterPro" id="IPR017441">
    <property type="entry name" value="Protein_kinase_ATP_BS"/>
</dbReference>
<evidence type="ECO:0000256" key="4">
    <source>
        <dbReference type="ARBA" id="ARBA00022553"/>
    </source>
</evidence>
<proteinExistence type="inferred from homology"/>
<dbReference type="EC" id="2.7.11.1" evidence="2"/>
<dbReference type="InterPro" id="IPR050839">
    <property type="entry name" value="Rho-assoc_Ser/Thr_Kinase"/>
</dbReference>
<feature type="region of interest" description="Disordered" evidence="12">
    <location>
        <begin position="500"/>
        <end position="554"/>
    </location>
</feature>
<evidence type="ECO:0000313" key="16">
    <source>
        <dbReference type="Proteomes" id="UP001630127"/>
    </source>
</evidence>
<evidence type="ECO:0000256" key="11">
    <source>
        <dbReference type="PROSITE-ProRule" id="PRU10141"/>
    </source>
</evidence>
<dbReference type="InterPro" id="IPR011009">
    <property type="entry name" value="Kinase-like_dom_sf"/>
</dbReference>
<evidence type="ECO:0000256" key="12">
    <source>
        <dbReference type="SAM" id="MobiDB-lite"/>
    </source>
</evidence>
<evidence type="ECO:0000256" key="8">
    <source>
        <dbReference type="ARBA" id="ARBA00022840"/>
    </source>
</evidence>
<dbReference type="SUPFAM" id="SSF56112">
    <property type="entry name" value="Protein kinase-like (PK-like)"/>
    <property type="match status" value="1"/>
</dbReference>
<evidence type="ECO:0000256" key="2">
    <source>
        <dbReference type="ARBA" id="ARBA00012513"/>
    </source>
</evidence>
<dbReference type="PANTHER" id="PTHR22988">
    <property type="entry name" value="MYOTONIC DYSTROPHY S/T KINASE-RELATED"/>
    <property type="match status" value="1"/>
</dbReference>
<evidence type="ECO:0000259" key="14">
    <source>
        <dbReference type="PROSITE" id="PS51285"/>
    </source>
</evidence>
<keyword evidence="3" id="KW-0723">Serine/threonine-protein kinase</keyword>
<evidence type="ECO:0000256" key="7">
    <source>
        <dbReference type="ARBA" id="ARBA00022777"/>
    </source>
</evidence>
<comment type="catalytic activity">
    <reaction evidence="9">
        <text>L-threonyl-[protein] + ATP = O-phospho-L-threonyl-[protein] + ADP + H(+)</text>
        <dbReference type="Rhea" id="RHEA:46608"/>
        <dbReference type="Rhea" id="RHEA-COMP:11060"/>
        <dbReference type="Rhea" id="RHEA-COMP:11605"/>
        <dbReference type="ChEBI" id="CHEBI:15378"/>
        <dbReference type="ChEBI" id="CHEBI:30013"/>
        <dbReference type="ChEBI" id="CHEBI:30616"/>
        <dbReference type="ChEBI" id="CHEBI:61977"/>
        <dbReference type="ChEBI" id="CHEBI:456216"/>
        <dbReference type="EC" id="2.7.11.1"/>
    </reaction>
</comment>
<dbReference type="FunFam" id="1.10.510.10:FF:000042">
    <property type="entry name" value="Non-specific serine/threonine protein kinase"/>
    <property type="match status" value="1"/>
</dbReference>
<comment type="caution">
    <text evidence="15">The sequence shown here is derived from an EMBL/GenBank/DDBJ whole genome shotgun (WGS) entry which is preliminary data.</text>
</comment>
<evidence type="ECO:0000256" key="10">
    <source>
        <dbReference type="ARBA" id="ARBA00048679"/>
    </source>
</evidence>
<feature type="compositionally biased region" description="Basic and acidic residues" evidence="12">
    <location>
        <begin position="12"/>
        <end position="36"/>
    </location>
</feature>
<dbReference type="PROSITE" id="PS51285">
    <property type="entry name" value="AGC_KINASE_CTER"/>
    <property type="match status" value="1"/>
</dbReference>
<reference evidence="15 16" key="1">
    <citation type="submission" date="2024-11" db="EMBL/GenBank/DDBJ databases">
        <title>A near-complete genome assembly of Cinchona calisaya.</title>
        <authorList>
            <person name="Lian D.C."/>
            <person name="Zhao X.W."/>
            <person name="Wei L."/>
        </authorList>
    </citation>
    <scope>NUCLEOTIDE SEQUENCE [LARGE SCALE GENOMIC DNA]</scope>
    <source>
        <tissue evidence="15">Nenye</tissue>
    </source>
</reference>
<dbReference type="SMART" id="SM00220">
    <property type="entry name" value="S_TKc"/>
    <property type="match status" value="1"/>
</dbReference>
<keyword evidence="6 11" id="KW-0547">Nucleotide-binding</keyword>
<dbReference type="PROSITE" id="PS50011">
    <property type="entry name" value="PROTEIN_KINASE_DOM"/>
    <property type="match status" value="1"/>
</dbReference>
<keyword evidence="8 11" id="KW-0067">ATP-binding</keyword>
<keyword evidence="16" id="KW-1185">Reference proteome</keyword>
<comment type="similarity">
    <text evidence="1">Belongs to the protein kinase superfamily. AGC Ser/Thr protein kinase family.</text>
</comment>
<evidence type="ECO:0000256" key="3">
    <source>
        <dbReference type="ARBA" id="ARBA00022527"/>
    </source>
</evidence>
<dbReference type="InterPro" id="IPR017892">
    <property type="entry name" value="Pkinase_C"/>
</dbReference>
<dbReference type="Gene3D" id="1.10.510.10">
    <property type="entry name" value="Transferase(Phosphotransferase) domain 1"/>
    <property type="match status" value="2"/>
</dbReference>
<evidence type="ECO:0000256" key="9">
    <source>
        <dbReference type="ARBA" id="ARBA00047899"/>
    </source>
</evidence>
<dbReference type="InterPro" id="IPR000719">
    <property type="entry name" value="Prot_kinase_dom"/>
</dbReference>
<feature type="compositionally biased region" description="Basic and acidic residues" evidence="12">
    <location>
        <begin position="544"/>
        <end position="554"/>
    </location>
</feature>
<feature type="domain" description="AGC-kinase C-terminal" evidence="14">
    <location>
        <begin position="420"/>
        <end position="493"/>
    </location>
</feature>
<evidence type="ECO:0000259" key="13">
    <source>
        <dbReference type="PROSITE" id="PS50011"/>
    </source>
</evidence>